<dbReference type="EMBL" id="JAMKFB020000011">
    <property type="protein sequence ID" value="KAL0180476.1"/>
    <property type="molecule type" value="Genomic_DNA"/>
</dbReference>
<keyword evidence="14" id="KW-1185">Reference proteome</keyword>
<dbReference type="SUPFAM" id="SSF47353">
    <property type="entry name" value="Retrovirus capsid dimerization domain-like"/>
    <property type="match status" value="1"/>
</dbReference>
<dbReference type="Pfam" id="PF00665">
    <property type="entry name" value="rve"/>
    <property type="match status" value="1"/>
</dbReference>
<dbReference type="Pfam" id="PF02023">
    <property type="entry name" value="SCAN"/>
    <property type="match status" value="1"/>
</dbReference>
<dbReference type="Gene3D" id="1.10.340.70">
    <property type="match status" value="1"/>
</dbReference>
<dbReference type="Pfam" id="PF17917">
    <property type="entry name" value="RT_RNaseH"/>
    <property type="match status" value="1"/>
</dbReference>
<gene>
    <name evidence="13" type="ORF">M9458_022882</name>
</gene>
<dbReference type="Gene3D" id="3.10.10.10">
    <property type="entry name" value="HIV Type 1 Reverse Transcriptase, subunit A, domain 1"/>
    <property type="match status" value="1"/>
</dbReference>
<dbReference type="InterPro" id="IPR050951">
    <property type="entry name" value="Retrovirus_Pol_polyprotein"/>
</dbReference>
<accession>A0ABD0Q2X5</accession>
<evidence type="ECO:0000313" key="13">
    <source>
        <dbReference type="EMBL" id="KAL0180476.1"/>
    </source>
</evidence>
<evidence type="ECO:0000256" key="9">
    <source>
        <dbReference type="ARBA" id="ARBA00039658"/>
    </source>
</evidence>
<dbReference type="InterPro" id="IPR036397">
    <property type="entry name" value="RNaseH_sf"/>
</dbReference>
<keyword evidence="4" id="KW-0548">Nucleotidyltransferase</keyword>
<feature type="region of interest" description="Disordered" evidence="10">
    <location>
        <begin position="141"/>
        <end position="162"/>
    </location>
</feature>
<dbReference type="InterPro" id="IPR001584">
    <property type="entry name" value="Integrase_cat-core"/>
</dbReference>
<dbReference type="InterPro" id="IPR054465">
    <property type="entry name" value="Integrase_p58-like_C"/>
</dbReference>
<dbReference type="Pfam" id="PF00078">
    <property type="entry name" value="RVT_1"/>
    <property type="match status" value="1"/>
</dbReference>
<dbReference type="Pfam" id="PF17921">
    <property type="entry name" value="Integrase_H2C2"/>
    <property type="match status" value="1"/>
</dbReference>
<dbReference type="EC" id="3.1.26.4" evidence="2"/>
<dbReference type="SUPFAM" id="SSF56672">
    <property type="entry name" value="DNA/RNA polymerases"/>
    <property type="match status" value="1"/>
</dbReference>
<dbReference type="Gene3D" id="3.30.420.10">
    <property type="entry name" value="Ribonuclease H-like superfamily/Ribonuclease H"/>
    <property type="match status" value="1"/>
</dbReference>
<dbReference type="PROSITE" id="PS50878">
    <property type="entry name" value="RT_POL"/>
    <property type="match status" value="1"/>
</dbReference>
<dbReference type="PROSITE" id="PS50994">
    <property type="entry name" value="INTEGRASE"/>
    <property type="match status" value="1"/>
</dbReference>
<keyword evidence="3" id="KW-0808">Transferase</keyword>
<dbReference type="InterPro" id="IPR041373">
    <property type="entry name" value="RT_RNaseH"/>
</dbReference>
<dbReference type="FunFam" id="1.10.340.70:FF:000001">
    <property type="entry name" value="Retrovirus-related Pol polyprotein from transposon gypsy-like Protein"/>
    <property type="match status" value="1"/>
</dbReference>
<protein>
    <recommendedName>
        <fullName evidence="9">Gypsy retrotransposon integrase-like protein 1</fullName>
        <ecNumber evidence="2">3.1.26.4</ecNumber>
    </recommendedName>
</protein>
<proteinExistence type="inferred from homology"/>
<dbReference type="InterPro" id="IPR012337">
    <property type="entry name" value="RNaseH-like_sf"/>
</dbReference>
<dbReference type="FunFam" id="3.30.420.10:FF:000032">
    <property type="entry name" value="Retrovirus-related Pol polyprotein from transposon 297-like Protein"/>
    <property type="match status" value="1"/>
</dbReference>
<dbReference type="PANTHER" id="PTHR37984">
    <property type="entry name" value="PROTEIN CBG26694"/>
    <property type="match status" value="1"/>
</dbReference>
<dbReference type="InterPro" id="IPR043502">
    <property type="entry name" value="DNA/RNA_pol_sf"/>
</dbReference>
<evidence type="ECO:0000256" key="2">
    <source>
        <dbReference type="ARBA" id="ARBA00012180"/>
    </source>
</evidence>
<organism evidence="13 14">
    <name type="scientific">Cirrhinus mrigala</name>
    <name type="common">Mrigala</name>
    <dbReference type="NCBI Taxonomy" id="683832"/>
    <lineage>
        <taxon>Eukaryota</taxon>
        <taxon>Metazoa</taxon>
        <taxon>Chordata</taxon>
        <taxon>Craniata</taxon>
        <taxon>Vertebrata</taxon>
        <taxon>Euteleostomi</taxon>
        <taxon>Actinopterygii</taxon>
        <taxon>Neopterygii</taxon>
        <taxon>Teleostei</taxon>
        <taxon>Ostariophysi</taxon>
        <taxon>Cypriniformes</taxon>
        <taxon>Cyprinidae</taxon>
        <taxon>Labeoninae</taxon>
        <taxon>Labeonini</taxon>
        <taxon>Cirrhinus</taxon>
    </lineage>
</organism>
<dbReference type="PANTHER" id="PTHR37984:SF5">
    <property type="entry name" value="PROTEIN NYNRIN-LIKE"/>
    <property type="match status" value="1"/>
</dbReference>
<evidence type="ECO:0000256" key="7">
    <source>
        <dbReference type="ARBA" id="ARBA00022801"/>
    </source>
</evidence>
<evidence type="ECO:0000256" key="10">
    <source>
        <dbReference type="SAM" id="MobiDB-lite"/>
    </source>
</evidence>
<dbReference type="CDD" id="cd09274">
    <property type="entry name" value="RNase_HI_RT_Ty3"/>
    <property type="match status" value="1"/>
</dbReference>
<dbReference type="GO" id="GO:0004523">
    <property type="term" value="F:RNA-DNA hybrid ribonuclease activity"/>
    <property type="evidence" value="ECO:0007669"/>
    <property type="project" value="UniProtKB-EC"/>
</dbReference>
<evidence type="ECO:0000256" key="1">
    <source>
        <dbReference type="ARBA" id="ARBA00010879"/>
    </source>
</evidence>
<comment type="similarity">
    <text evidence="1">Belongs to the beta type-B retroviral polymerase family. HERV class-II K(HML-2) pol subfamily.</text>
</comment>
<keyword evidence="8" id="KW-0695">RNA-directed DNA polymerase</keyword>
<dbReference type="Gene3D" id="3.30.70.270">
    <property type="match status" value="2"/>
</dbReference>
<evidence type="ECO:0000259" key="11">
    <source>
        <dbReference type="PROSITE" id="PS50878"/>
    </source>
</evidence>
<dbReference type="Pfam" id="PF22938">
    <property type="entry name" value="Integrase_p58_C"/>
    <property type="match status" value="1"/>
</dbReference>
<reference evidence="13 14" key="1">
    <citation type="submission" date="2024-05" db="EMBL/GenBank/DDBJ databases">
        <title>Genome sequencing and assembly of Indian major carp, Cirrhinus mrigala (Hamilton, 1822).</title>
        <authorList>
            <person name="Mohindra V."/>
            <person name="Chowdhury L.M."/>
            <person name="Lal K."/>
            <person name="Jena J.K."/>
        </authorList>
    </citation>
    <scope>NUCLEOTIDE SEQUENCE [LARGE SCALE GENOMIC DNA]</scope>
    <source>
        <strain evidence="13">CM1030</strain>
        <tissue evidence="13">Blood</tissue>
    </source>
</reference>
<evidence type="ECO:0000256" key="4">
    <source>
        <dbReference type="ARBA" id="ARBA00022695"/>
    </source>
</evidence>
<keyword evidence="6" id="KW-0255">Endonuclease</keyword>
<feature type="domain" description="Integrase catalytic" evidence="12">
    <location>
        <begin position="732"/>
        <end position="897"/>
    </location>
</feature>
<feature type="domain" description="Reverse transcriptase" evidence="11">
    <location>
        <begin position="1145"/>
        <end position="1322"/>
    </location>
</feature>
<dbReference type="SUPFAM" id="SSF53098">
    <property type="entry name" value="Ribonuclease H-like"/>
    <property type="match status" value="1"/>
</dbReference>
<sequence length="1563" mass="174980">MEFDLLKFSLSPTLDEFDRCRKKDLVVIAEFYNITVPKEQKKQVIKDELYGKLVEAGVLPGRAVVEGPEVETDGGAVSDDADSVSGKMKADPMVTVRLKELDLELKKQEYETQLLRLKELELKTDRDVKLRKLDIEAQMLRSKPIPPPRTRPPSSSSEVGQPDFDVGKYVKLVPPFRETEVDSYFVAFERVAAKLKWPRDMWALLLQCNLVGKAQEVCAALPIEDSLNYDIVKLAVLRAYELVPEAYRQKFRACSKTAKQTFVEFAREKKALFEKWCLSTKIATLEDLQELILLEDFKNCLPESIVVHLNEQKVSKLSDAAVLADEFVLTHKTVFSPVRVPKVFSTIDVGKNKGNGSFRPANELKDTSKRPERKRVCFYCLDPGHMISNCKAWQQKAGGKPKGVALTSLTPRSNPSAFDSFLQTCTVALPDGSDFRPIVMLRDTGSAQSIILESTLPFSSKSYTGNNVLIRGIEMGCTSVPLHTIHLKSDLISGPVSIGVHSQLPVEGVDMILGNDLAGTKVFPYPIVSAKPDASGQDDALSQFASIFPSCAVTRAQKRKFDDVIDLSRSFLVSSPETAECKFFVQLQPSEGHECLKENDAPLKVSREQLIAAQKSDLSLSKCISAAADKTQISDAPVGYCWDGGVLMRWWKPSDSEREGAYQIVLPTGYRTQIMKLAHEHICSGHLGVTKTHDRIARHFFWPSMKSSVSAFVRSCYICQLAGKPNQVIPQAPLQPIPVIGEPFERLILDCVGPLPKAKSGHQYMLTIMCTATRYPEAVPLRSITTKAVVKELVKFCSMFGLPKVIQTDRGTNFTSNLFEQLAKELQIQHELSSANHPESQGALERFHQTLKSMLRTYCVETGKDWVDGLPLLMLAVRSTVQESLGFSPAELVFGHTIRGPLELIHDQFLSKDSPRVPILEYVSTFREHLHRAWDVAKQHLSDTQVKMKTRYDKKSVARSFQPGESVLVLLPVPSSPMHARFAGPYTIEKKLSDTNYIILTPDRRRKSRVCHVNMLKAYVDRNKCDINPVAKSVTAVNIVDLPTGYVPEVDDLSDKDAHATCGRLSNSTILATLPTYLSYLSEEHRNDVVKLINKYPTLFHDIPSQTNVLVHDIDVGQSTPIKQHAYRVNPCKRQVMRDEVEYLVRNGFAVASQSPWSSPCILVPKSDGSLRFCTDFRKVNSVTKADSFPLPRVEDCVDRVGSSRYVTKLDLLKGYWQVPLTPRASEISAFVTPDAFMQYTVMAFGMRNAPATFQRLMQTVLSEIQNCEVYLDDVVVYSMSWEDHLSTLNSVLKRLAEASLTLNLSKCEFTKAVVTYLGKLVGQGQVKPVSAKVEAIAEFPSPTNKRELRRFLGMTGYYRGFCKNFASVVAPLTDLLSTERKFVWDKKCESAFCSAKDLLCNAPILSAPNFDLPFTLQVDASARGAGAVLMQADDAGIEHPVSYFSKKFTKCQQNYSTIEKEALALLLALKHFEVYLSTGNRIVVYTDHNPLTFLSRMSNSNQRLMRWALIVQEFDLDIRYKKGAENIVADALSRAYTALDWDQLQEIAQQAGAFEYGEAEQY</sequence>
<keyword evidence="7" id="KW-0378">Hydrolase</keyword>
<evidence type="ECO:0000256" key="8">
    <source>
        <dbReference type="ARBA" id="ARBA00022918"/>
    </source>
</evidence>
<name>A0ABD0Q2X5_CIRMR</name>
<evidence type="ECO:0000313" key="14">
    <source>
        <dbReference type="Proteomes" id="UP001529510"/>
    </source>
</evidence>
<evidence type="ECO:0000259" key="12">
    <source>
        <dbReference type="PROSITE" id="PS50994"/>
    </source>
</evidence>
<evidence type="ECO:0000256" key="6">
    <source>
        <dbReference type="ARBA" id="ARBA00022759"/>
    </source>
</evidence>
<evidence type="ECO:0000256" key="5">
    <source>
        <dbReference type="ARBA" id="ARBA00022722"/>
    </source>
</evidence>
<dbReference type="Proteomes" id="UP001529510">
    <property type="component" value="Unassembled WGS sequence"/>
</dbReference>
<keyword evidence="5" id="KW-0540">Nuclease</keyword>
<dbReference type="CDD" id="cd01647">
    <property type="entry name" value="RT_LTR"/>
    <property type="match status" value="1"/>
</dbReference>
<dbReference type="GO" id="GO:0003964">
    <property type="term" value="F:RNA-directed DNA polymerase activity"/>
    <property type="evidence" value="ECO:0007669"/>
    <property type="project" value="UniProtKB-KW"/>
</dbReference>
<dbReference type="Gene3D" id="1.10.4020.10">
    <property type="entry name" value="DNA breaking-rejoining enzymes"/>
    <property type="match status" value="1"/>
</dbReference>
<dbReference type="FunFam" id="3.30.70.270:FF:000115">
    <property type="entry name" value="Polyprotein of retroviral origin, putative"/>
    <property type="match status" value="1"/>
</dbReference>
<evidence type="ECO:0000256" key="3">
    <source>
        <dbReference type="ARBA" id="ARBA00022679"/>
    </source>
</evidence>
<comment type="caution">
    <text evidence="13">The sequence shown here is derived from an EMBL/GenBank/DDBJ whole genome shotgun (WGS) entry which is preliminary data.</text>
</comment>
<dbReference type="InterPro" id="IPR038269">
    <property type="entry name" value="SCAN_sf"/>
</dbReference>
<dbReference type="InterPro" id="IPR041588">
    <property type="entry name" value="Integrase_H2C2"/>
</dbReference>
<dbReference type="InterPro" id="IPR043128">
    <property type="entry name" value="Rev_trsase/Diguanyl_cyclase"/>
</dbReference>
<dbReference type="InterPro" id="IPR003309">
    <property type="entry name" value="SCAN_dom"/>
</dbReference>
<dbReference type="InterPro" id="IPR000477">
    <property type="entry name" value="RT_dom"/>
</dbReference>
<dbReference type="FunFam" id="3.10.20.370:FF:000001">
    <property type="entry name" value="Retrovirus-related Pol polyprotein from transposon 17.6-like protein"/>
    <property type="match status" value="1"/>
</dbReference>